<dbReference type="Gene3D" id="3.40.630.30">
    <property type="match status" value="1"/>
</dbReference>
<dbReference type="RefSeq" id="WP_101356509.1">
    <property type="nucleotide sequence ID" value="NZ_PIQO01000029.1"/>
</dbReference>
<dbReference type="PROSITE" id="PS51186">
    <property type="entry name" value="GNAT"/>
    <property type="match status" value="1"/>
</dbReference>
<evidence type="ECO:0000259" key="3">
    <source>
        <dbReference type="PROSITE" id="PS51186"/>
    </source>
</evidence>
<dbReference type="Pfam" id="PF13420">
    <property type="entry name" value="Acetyltransf_4"/>
    <property type="match status" value="1"/>
</dbReference>
<reference evidence="4 5" key="1">
    <citation type="submission" date="2017-11" db="EMBL/GenBank/DDBJ databases">
        <title>Bacillus camelliae sp. nov., isolated from pu'er tea.</title>
        <authorList>
            <person name="Niu L."/>
        </authorList>
    </citation>
    <scope>NUCLEOTIDE SEQUENCE [LARGE SCALE GENOMIC DNA]</scope>
    <source>
        <strain evidence="4 5">7578-1</strain>
    </source>
</reference>
<evidence type="ECO:0000313" key="4">
    <source>
        <dbReference type="EMBL" id="PKR82732.1"/>
    </source>
</evidence>
<dbReference type="PANTHER" id="PTHR43420">
    <property type="entry name" value="ACETYLTRANSFERASE"/>
    <property type="match status" value="1"/>
</dbReference>
<dbReference type="SUPFAM" id="SSF55729">
    <property type="entry name" value="Acyl-CoA N-acyltransferases (Nat)"/>
    <property type="match status" value="1"/>
</dbReference>
<gene>
    <name evidence="4" type="ORF">CWO92_22800</name>
</gene>
<dbReference type="AlphaFoldDB" id="A0A2N3LDL2"/>
<keyword evidence="2" id="KW-0012">Acyltransferase</keyword>
<keyword evidence="1 4" id="KW-0808">Transferase</keyword>
<evidence type="ECO:0000256" key="1">
    <source>
        <dbReference type="ARBA" id="ARBA00022679"/>
    </source>
</evidence>
<sequence length="167" mass="19087">MNIRILKETDALQYQELRLKALKINPEAFGSTYEREVNFTQKMVEERIRPTVDKFVLGIFDDQNVLLGIVTYMRETSMKTAHKGNIFGMFVAPESRGNGLGKLLLQELVRKVKQTNGLEQINLTVVSENLPAKKLYSSIGFETYGVERNALKSNGVYYDEDLMVLFL</sequence>
<keyword evidence="5" id="KW-1185">Reference proteome</keyword>
<accession>A0A2N3LDL2</accession>
<comment type="caution">
    <text evidence="4">The sequence shown here is derived from an EMBL/GenBank/DDBJ whole genome shotgun (WGS) entry which is preliminary data.</text>
</comment>
<proteinExistence type="predicted"/>
<name>A0A2N3LDL2_9BACI</name>
<dbReference type="InterPro" id="IPR000182">
    <property type="entry name" value="GNAT_dom"/>
</dbReference>
<dbReference type="OrthoDB" id="9799092at2"/>
<dbReference type="PANTHER" id="PTHR43420:SF12">
    <property type="entry name" value="N-ACETYLTRANSFERASE DOMAIN-CONTAINING PROTEIN"/>
    <property type="match status" value="1"/>
</dbReference>
<evidence type="ECO:0000313" key="5">
    <source>
        <dbReference type="Proteomes" id="UP000233440"/>
    </source>
</evidence>
<feature type="domain" description="N-acetyltransferase" evidence="3">
    <location>
        <begin position="1"/>
        <end position="167"/>
    </location>
</feature>
<dbReference type="InterPro" id="IPR016181">
    <property type="entry name" value="Acyl_CoA_acyltransferase"/>
</dbReference>
<dbReference type="CDD" id="cd04301">
    <property type="entry name" value="NAT_SF"/>
    <property type="match status" value="1"/>
</dbReference>
<dbReference type="EMBL" id="PIQO01000029">
    <property type="protein sequence ID" value="PKR82732.1"/>
    <property type="molecule type" value="Genomic_DNA"/>
</dbReference>
<organism evidence="4 5">
    <name type="scientific">Heyndrickxia camelliae</name>
    <dbReference type="NCBI Taxonomy" id="1707093"/>
    <lineage>
        <taxon>Bacteria</taxon>
        <taxon>Bacillati</taxon>
        <taxon>Bacillota</taxon>
        <taxon>Bacilli</taxon>
        <taxon>Bacillales</taxon>
        <taxon>Bacillaceae</taxon>
        <taxon>Heyndrickxia</taxon>
    </lineage>
</organism>
<dbReference type="InterPro" id="IPR050680">
    <property type="entry name" value="YpeA/RimI_acetyltransf"/>
</dbReference>
<evidence type="ECO:0000256" key="2">
    <source>
        <dbReference type="ARBA" id="ARBA00023315"/>
    </source>
</evidence>
<dbReference type="Proteomes" id="UP000233440">
    <property type="component" value="Unassembled WGS sequence"/>
</dbReference>
<protein>
    <submittedName>
        <fullName evidence="4">GNAT family N-acetyltransferase</fullName>
    </submittedName>
</protein>
<dbReference type="GO" id="GO:0016747">
    <property type="term" value="F:acyltransferase activity, transferring groups other than amino-acyl groups"/>
    <property type="evidence" value="ECO:0007669"/>
    <property type="project" value="InterPro"/>
</dbReference>